<dbReference type="EMBL" id="BK016155">
    <property type="protein sequence ID" value="DAF98787.1"/>
    <property type="molecule type" value="Genomic_DNA"/>
</dbReference>
<name>A0A8S5UWG1_9CAUD</name>
<evidence type="ECO:0000313" key="1">
    <source>
        <dbReference type="EMBL" id="DAF98787.1"/>
    </source>
</evidence>
<sequence length="43" mass="5292">MVARFWSYSYIHLTIMHTCYFLLSERVCDSQISYFLLPRSWLN</sequence>
<accession>A0A8S5UWG1</accession>
<proteinExistence type="predicted"/>
<reference evidence="1" key="1">
    <citation type="journal article" date="2021" name="Proc. Natl. Acad. Sci. U.S.A.">
        <title>A Catalog of Tens of Thousands of Viruses from Human Metagenomes Reveals Hidden Associations with Chronic Diseases.</title>
        <authorList>
            <person name="Tisza M.J."/>
            <person name="Buck C.B."/>
        </authorList>
    </citation>
    <scope>NUCLEOTIDE SEQUENCE</scope>
    <source>
        <strain evidence="1">CtLPy3</strain>
    </source>
</reference>
<protein>
    <submittedName>
        <fullName evidence="1">Uncharacterized protein</fullName>
    </submittedName>
</protein>
<organism evidence="1">
    <name type="scientific">Podoviridae sp. ctLPy3</name>
    <dbReference type="NCBI Taxonomy" id="2825244"/>
    <lineage>
        <taxon>Viruses</taxon>
        <taxon>Duplodnaviria</taxon>
        <taxon>Heunggongvirae</taxon>
        <taxon>Uroviricota</taxon>
        <taxon>Caudoviricetes</taxon>
    </lineage>
</organism>